<name>A0A2K8UGM4_9GAMM</name>
<evidence type="ECO:0000313" key="3">
    <source>
        <dbReference type="Proteomes" id="UP000232638"/>
    </source>
</evidence>
<dbReference type="InterPro" id="IPR010610">
    <property type="entry name" value="EryCIII-like_C"/>
</dbReference>
<proteinExistence type="predicted"/>
<sequence length="410" mass="44057">MPDTLPPPATPAPRRRILFLAEAVTLAHVARPRVLAESLDPARYEVHLAAAATFDTALQGLRGQRWPLVSISPGRFIEALAAGRPIYDAATLEAYVAADLALLDRVRPDLVVGDFRLSLAVSAPLRGVPYAALTNAHWSPYLRLPRWPVPDLPLVRLVGEPIARALFNQVRPAVFWLHGRALNRVRRRHGLPPLGDLRHAYTWGNETLYLDVPELVPTDPLPANHRFIGPILWEPPQAVPPWWDQIPAARPCVYLSLGSSGPARLLPALIEALATLPISLLVATAGRANLGRVPANVYAADYLPGSAAARRAVLTICNGGSGTVYQSLGEGTPVLGIATNLDQHLTMALVSAAGAGALMRSEQVSAAGLCRLVAAMLAEPRWGAAAAQVAEWFKGRSAVAGFREFVEHTL</sequence>
<dbReference type="PANTHER" id="PTHR48050">
    <property type="entry name" value="STEROL 3-BETA-GLUCOSYLTRANSFERASE"/>
    <property type="match status" value="1"/>
</dbReference>
<dbReference type="Proteomes" id="UP000232638">
    <property type="component" value="Chromosome"/>
</dbReference>
<accession>A0A2K8UGM4</accession>
<dbReference type="Gene3D" id="3.40.50.2000">
    <property type="entry name" value="Glycogen Phosphorylase B"/>
    <property type="match status" value="2"/>
</dbReference>
<dbReference type="SUPFAM" id="SSF53756">
    <property type="entry name" value="UDP-Glycosyltransferase/glycogen phosphorylase"/>
    <property type="match status" value="1"/>
</dbReference>
<evidence type="ECO:0000259" key="1">
    <source>
        <dbReference type="Pfam" id="PF06722"/>
    </source>
</evidence>
<dbReference type="GO" id="GO:0016757">
    <property type="term" value="F:glycosyltransferase activity"/>
    <property type="evidence" value="ECO:0007669"/>
    <property type="project" value="UniProtKB-ARBA"/>
</dbReference>
<keyword evidence="3" id="KW-1185">Reference proteome</keyword>
<protein>
    <recommendedName>
        <fullName evidence="1">Erythromycin biosynthesis protein CIII-like C-terminal domain-containing protein</fullName>
    </recommendedName>
</protein>
<evidence type="ECO:0000313" key="2">
    <source>
        <dbReference type="EMBL" id="AUB84695.1"/>
    </source>
</evidence>
<reference evidence="2 3" key="1">
    <citation type="submission" date="2017-03" db="EMBL/GenBank/DDBJ databases">
        <title>Complete genome sequence of Candidatus 'Thiodictyon syntrophicum' sp. nov. strain Cad16T, a photolithoautotroph purple sulfur bacterium isolated from an alpine meromictic lake.</title>
        <authorList>
            <person name="Luedin S.M."/>
            <person name="Pothier J.F."/>
            <person name="Danza F."/>
            <person name="Storelli N."/>
            <person name="Wittwer M."/>
            <person name="Tonolla M."/>
        </authorList>
    </citation>
    <scope>NUCLEOTIDE SEQUENCE [LARGE SCALE GENOMIC DNA]</scope>
    <source>
        <strain evidence="2 3">Cad16T</strain>
    </source>
</reference>
<dbReference type="EMBL" id="CP020370">
    <property type="protein sequence ID" value="AUB84695.1"/>
    <property type="molecule type" value="Genomic_DNA"/>
</dbReference>
<dbReference type="Pfam" id="PF06722">
    <property type="entry name" value="EryCIII-like_C"/>
    <property type="match status" value="1"/>
</dbReference>
<gene>
    <name evidence="2" type="ORF">THSYN_08185</name>
</gene>
<feature type="domain" description="Erythromycin biosynthesis protein CIII-like C-terminal" evidence="1">
    <location>
        <begin position="284"/>
        <end position="391"/>
    </location>
</feature>
<organism evidence="2 3">
    <name type="scientific">Candidatus Thiodictyon syntrophicum</name>
    <dbReference type="NCBI Taxonomy" id="1166950"/>
    <lineage>
        <taxon>Bacteria</taxon>
        <taxon>Pseudomonadati</taxon>
        <taxon>Pseudomonadota</taxon>
        <taxon>Gammaproteobacteria</taxon>
        <taxon>Chromatiales</taxon>
        <taxon>Chromatiaceae</taxon>
        <taxon>Thiodictyon</taxon>
    </lineage>
</organism>
<dbReference type="KEGG" id="tsy:THSYN_08185"/>
<dbReference type="PANTHER" id="PTHR48050:SF13">
    <property type="entry name" value="STEROL 3-BETA-GLUCOSYLTRANSFERASE UGT80A2"/>
    <property type="match status" value="1"/>
</dbReference>
<dbReference type="InterPro" id="IPR050426">
    <property type="entry name" value="Glycosyltransferase_28"/>
</dbReference>
<dbReference type="OrthoDB" id="6620093at2"/>
<dbReference type="AlphaFoldDB" id="A0A2K8UGM4"/>